<gene>
    <name evidence="2" type="ORF">Ljor_2630</name>
</gene>
<evidence type="ECO:0000313" key="3">
    <source>
        <dbReference type="Proteomes" id="UP000055035"/>
    </source>
</evidence>
<organism evidence="2 3">
    <name type="scientific">Legionella jordanis</name>
    <dbReference type="NCBI Taxonomy" id="456"/>
    <lineage>
        <taxon>Bacteria</taxon>
        <taxon>Pseudomonadati</taxon>
        <taxon>Pseudomonadota</taxon>
        <taxon>Gammaproteobacteria</taxon>
        <taxon>Legionellales</taxon>
        <taxon>Legionellaceae</taxon>
        <taxon>Legionella</taxon>
    </lineage>
</organism>
<dbReference type="OrthoDB" id="1551288at2"/>
<dbReference type="Pfam" id="PF10048">
    <property type="entry name" value="DUF2282"/>
    <property type="match status" value="1"/>
</dbReference>
<evidence type="ECO:0000256" key="1">
    <source>
        <dbReference type="SAM" id="SignalP"/>
    </source>
</evidence>
<feature type="chain" id="PRO_5006914705" evidence="1">
    <location>
        <begin position="26"/>
        <end position="89"/>
    </location>
</feature>
<comment type="caution">
    <text evidence="2">The sequence shown here is derived from an EMBL/GenBank/DDBJ whole genome shotgun (WGS) entry which is preliminary data.</text>
</comment>
<accession>A0A0W0VDX2</accession>
<name>A0A0W0VDX2_9GAMM</name>
<evidence type="ECO:0000313" key="2">
    <source>
        <dbReference type="EMBL" id="KTD18324.1"/>
    </source>
</evidence>
<dbReference type="AlphaFoldDB" id="A0A0W0VDX2"/>
<keyword evidence="1" id="KW-0732">Signal</keyword>
<dbReference type="EMBL" id="LNYJ01000011">
    <property type="protein sequence ID" value="KTD18324.1"/>
    <property type="molecule type" value="Genomic_DNA"/>
</dbReference>
<dbReference type="Proteomes" id="UP000055035">
    <property type="component" value="Unassembled WGS sequence"/>
</dbReference>
<dbReference type="InterPro" id="IPR018740">
    <property type="entry name" value="DUF2282_membr"/>
</dbReference>
<reference evidence="2 3" key="1">
    <citation type="submission" date="2015-11" db="EMBL/GenBank/DDBJ databases">
        <title>Genomic analysis of 38 Legionella species identifies large and diverse effector repertoires.</title>
        <authorList>
            <person name="Burstein D."/>
            <person name="Amaro F."/>
            <person name="Zusman T."/>
            <person name="Lifshitz Z."/>
            <person name="Cohen O."/>
            <person name="Gilbert J.A."/>
            <person name="Pupko T."/>
            <person name="Shuman H.A."/>
            <person name="Segal G."/>
        </authorList>
    </citation>
    <scope>NUCLEOTIDE SEQUENCE [LARGE SCALE GENOMIC DNA]</scope>
    <source>
        <strain evidence="2 3">BL-540</strain>
    </source>
</reference>
<feature type="signal peptide" evidence="1">
    <location>
        <begin position="1"/>
        <end position="25"/>
    </location>
</feature>
<sequence>MSKTDKLVVAAMTSFLMLTTTQALQANEQQDNQATEKCYGVVKAGMNDCATATSSCAGSSTKDNQADAFIFLPKGICERLVGGQLTAKK</sequence>
<dbReference type="STRING" id="456.Ljor_2630"/>
<dbReference type="PATRIC" id="fig|456.5.peg.2822"/>
<proteinExistence type="predicted"/>
<keyword evidence="3" id="KW-1185">Reference proteome</keyword>
<protein>
    <submittedName>
        <fullName evidence="2">Signal peptide protein</fullName>
    </submittedName>
</protein>